<feature type="domain" description="Myb/SANT-like DNA-binding" evidence="3">
    <location>
        <begin position="284"/>
        <end position="364"/>
    </location>
</feature>
<gene>
    <name evidence="4" type="primary">LOC106116374</name>
</gene>
<dbReference type="Proteomes" id="UP000694872">
    <property type="component" value="Unplaced"/>
</dbReference>
<dbReference type="PANTHER" id="PTHR12243:SF67">
    <property type="entry name" value="COREPRESSOR OF PANGOLIN, ISOFORM A-RELATED"/>
    <property type="match status" value="1"/>
</dbReference>
<dbReference type="Pfam" id="PF13837">
    <property type="entry name" value="Myb_DNA-bind_4"/>
    <property type="match status" value="2"/>
</dbReference>
<dbReference type="AlphaFoldDB" id="A0AAJ6Z5H0"/>
<evidence type="ECO:0000256" key="1">
    <source>
        <dbReference type="SAM" id="MobiDB-lite"/>
    </source>
</evidence>
<reference evidence="4" key="1">
    <citation type="submission" date="2025-08" db="UniProtKB">
        <authorList>
            <consortium name="RefSeq"/>
        </authorList>
    </citation>
    <scope>IDENTIFICATION</scope>
</reference>
<name>A0AAJ6Z5H0_PAPXU</name>
<dbReference type="InterPro" id="IPR006578">
    <property type="entry name" value="MADF-dom"/>
</dbReference>
<feature type="compositionally biased region" description="Basic and acidic residues" evidence="1">
    <location>
        <begin position="7"/>
        <end position="20"/>
    </location>
</feature>
<dbReference type="Gene3D" id="1.10.10.60">
    <property type="entry name" value="Homeodomain-like"/>
    <property type="match status" value="1"/>
</dbReference>
<feature type="domain" description="MADF" evidence="2">
    <location>
        <begin position="396"/>
        <end position="459"/>
    </location>
</feature>
<feature type="domain" description="MADF" evidence="2">
    <location>
        <begin position="117"/>
        <end position="173"/>
    </location>
</feature>
<dbReference type="InterPro" id="IPR039353">
    <property type="entry name" value="TF_Adf1"/>
</dbReference>
<evidence type="ECO:0000259" key="2">
    <source>
        <dbReference type="Pfam" id="PF10545"/>
    </source>
</evidence>
<accession>A0AAJ6Z5H0</accession>
<evidence type="ECO:0000313" key="4">
    <source>
        <dbReference type="RefSeq" id="XP_013165638.1"/>
    </source>
</evidence>
<dbReference type="SMART" id="SM00595">
    <property type="entry name" value="MADF"/>
    <property type="match status" value="4"/>
</dbReference>
<feature type="region of interest" description="Disordered" evidence="1">
    <location>
        <begin position="1"/>
        <end position="20"/>
    </location>
</feature>
<proteinExistence type="predicted"/>
<protein>
    <submittedName>
        <fullName evidence="4">Uncharacterized protein LOC106116374 isoform X1</fullName>
    </submittedName>
</protein>
<organism evidence="4">
    <name type="scientific">Papilio xuthus</name>
    <name type="common">Asian swallowtail butterfly</name>
    <dbReference type="NCBI Taxonomy" id="66420"/>
    <lineage>
        <taxon>Eukaryota</taxon>
        <taxon>Metazoa</taxon>
        <taxon>Ecdysozoa</taxon>
        <taxon>Arthropoda</taxon>
        <taxon>Hexapoda</taxon>
        <taxon>Insecta</taxon>
        <taxon>Pterygota</taxon>
        <taxon>Neoptera</taxon>
        <taxon>Endopterygota</taxon>
        <taxon>Lepidoptera</taxon>
        <taxon>Glossata</taxon>
        <taxon>Ditrysia</taxon>
        <taxon>Papilionoidea</taxon>
        <taxon>Papilionidae</taxon>
        <taxon>Papilioninae</taxon>
        <taxon>Papilio</taxon>
    </lineage>
</organism>
<dbReference type="KEGG" id="pxu:106116374"/>
<feature type="domain" description="Myb/SANT-like DNA-binding" evidence="3">
    <location>
        <begin position="192"/>
        <end position="272"/>
    </location>
</feature>
<dbReference type="Pfam" id="PF10545">
    <property type="entry name" value="MADF_DNA_bdg"/>
    <property type="match status" value="2"/>
</dbReference>
<evidence type="ECO:0000259" key="3">
    <source>
        <dbReference type="Pfam" id="PF13837"/>
    </source>
</evidence>
<dbReference type="RefSeq" id="XP_013165638.1">
    <property type="nucleotide sequence ID" value="XM_013310184.1"/>
</dbReference>
<dbReference type="InterPro" id="IPR044822">
    <property type="entry name" value="Myb_DNA-bind_4"/>
</dbReference>
<dbReference type="PANTHER" id="PTHR12243">
    <property type="entry name" value="MADF DOMAIN TRANSCRIPTION FACTOR"/>
    <property type="match status" value="1"/>
</dbReference>
<sequence length="532" mass="64431">MSTKRVYKNEQNRKSNEMEVTHSHNQSYWFVLREDQSNVIFSSNNFAIQNPQISDQDSRNPIETLDNRQYIQINEAPLPISDEALEHCKKEELDTLKEETFWDKNKIKLLLTLCLDQRYKNSNKDKVLWDEIAVNVGTSPGECDKKFRNLRRTYIRLLKKKRLGKDIKWIHYNICEEVFKDCKSLSTSLLETWEDNKIRRMLNLYIENINKFRNPDCLQKDVWREIAQQLNTTEYNCYHKFKNLKRTYFNWLERTRDTGKLIKWPYRNYFERIFYNYNPNVGPWDRNKIQKLIAAYGQIAHKFVNPRMQKKELWKEISNIVGENPSNCDRKFRNLKQTYIRLKMRAESGRSITKWYYYKDFESIFENTNYNSNDGIPRLFYKNQDGDYVHQLLTFYLNNKEKFRDPLMKKKNLWKQIGPSLGLSTEECDKKFRNLKQTYIRLAEKKRVTGKCNQWPYYTYFEQIYDQPKINRECNHRCTIDNVTLTEIKSAVRNINQNEGKDKFEKLVQVIEESNTIQRERNNILHAMLHRH</sequence>
<dbReference type="GeneID" id="106116374"/>